<dbReference type="RefSeq" id="WP_105354959.1">
    <property type="nucleotide sequence ID" value="NZ_PUIB01000016.1"/>
</dbReference>
<evidence type="ECO:0000313" key="1">
    <source>
        <dbReference type="EMBL" id="PQO35127.1"/>
    </source>
</evidence>
<name>A0A2S8FSJ2_9BACT</name>
<sequence length="206" mass="23645">MGSFVIITEEPYEPGWLTRNLFGATARPRPPRPAETLDLEKTAFQIVDFFVAHDYLHQPLVPPQHSREATYATQCLFTRSGDQLVWADPTLEWFHLAFEPRCLRLDIHPLLQPVTNEDAWPDGQLAEGLDPHEIVAPILDIHLFSRPIDLVEIPYDATVAHPWAMIEFQYGEFFHPGRPRAWTEEQPLAIDLAKLFGCRVEARLLT</sequence>
<dbReference type="AlphaFoldDB" id="A0A2S8FSJ2"/>
<dbReference type="EMBL" id="PUIB01000016">
    <property type="protein sequence ID" value="PQO35127.1"/>
    <property type="molecule type" value="Genomic_DNA"/>
</dbReference>
<accession>A0A2S8FSJ2</accession>
<comment type="caution">
    <text evidence="1">The sequence shown here is derived from an EMBL/GenBank/DDBJ whole genome shotgun (WGS) entry which is preliminary data.</text>
</comment>
<evidence type="ECO:0000313" key="2">
    <source>
        <dbReference type="Proteomes" id="UP000239388"/>
    </source>
</evidence>
<proteinExistence type="predicted"/>
<organism evidence="1 2">
    <name type="scientific">Blastopirellula marina</name>
    <dbReference type="NCBI Taxonomy" id="124"/>
    <lineage>
        <taxon>Bacteria</taxon>
        <taxon>Pseudomonadati</taxon>
        <taxon>Planctomycetota</taxon>
        <taxon>Planctomycetia</taxon>
        <taxon>Pirellulales</taxon>
        <taxon>Pirellulaceae</taxon>
        <taxon>Blastopirellula</taxon>
    </lineage>
</organism>
<protein>
    <submittedName>
        <fullName evidence="1">Uncharacterized protein</fullName>
    </submittedName>
</protein>
<gene>
    <name evidence="1" type="ORF">C5Y98_14340</name>
</gene>
<dbReference type="OrthoDB" id="286236at2"/>
<reference evidence="1 2" key="1">
    <citation type="submission" date="2018-02" db="EMBL/GenBank/DDBJ databases">
        <title>Comparative genomes isolates from brazilian mangrove.</title>
        <authorList>
            <person name="Araujo J.E."/>
            <person name="Taketani R.G."/>
            <person name="Silva M.C.P."/>
            <person name="Loureco M.V."/>
            <person name="Andreote F.D."/>
        </authorList>
    </citation>
    <scope>NUCLEOTIDE SEQUENCE [LARGE SCALE GENOMIC DNA]</scope>
    <source>
        <strain evidence="1 2">NAP PRIS-MGV</strain>
    </source>
</reference>
<dbReference type="Proteomes" id="UP000239388">
    <property type="component" value="Unassembled WGS sequence"/>
</dbReference>